<feature type="compositionally biased region" description="Polar residues" evidence="1">
    <location>
        <begin position="1"/>
        <end position="15"/>
    </location>
</feature>
<dbReference type="Proteomes" id="UP000583929">
    <property type="component" value="Unassembled WGS sequence"/>
</dbReference>
<evidence type="ECO:0000256" key="1">
    <source>
        <dbReference type="SAM" id="MobiDB-lite"/>
    </source>
</evidence>
<name>A0A7J6HBK0_CANSA</name>
<reference evidence="2 3" key="1">
    <citation type="journal article" date="2020" name="bioRxiv">
        <title>Sequence and annotation of 42 cannabis genomes reveals extensive copy number variation in cannabinoid synthesis and pathogen resistance genes.</title>
        <authorList>
            <person name="Mckernan K.J."/>
            <person name="Helbert Y."/>
            <person name="Kane L.T."/>
            <person name="Ebling H."/>
            <person name="Zhang L."/>
            <person name="Liu B."/>
            <person name="Eaton Z."/>
            <person name="Mclaughlin S."/>
            <person name="Kingan S."/>
            <person name="Baybayan P."/>
            <person name="Concepcion G."/>
            <person name="Jordan M."/>
            <person name="Riva A."/>
            <person name="Barbazuk W."/>
            <person name="Harkins T."/>
        </authorList>
    </citation>
    <scope>NUCLEOTIDE SEQUENCE [LARGE SCALE GENOMIC DNA]</scope>
    <source>
        <strain evidence="3">cv. Jamaican Lion 4</strain>
        <tissue evidence="2">Leaf</tissue>
    </source>
</reference>
<feature type="region of interest" description="Disordered" evidence="1">
    <location>
        <begin position="1"/>
        <end position="41"/>
    </location>
</feature>
<comment type="caution">
    <text evidence="2">The sequence shown here is derived from an EMBL/GenBank/DDBJ whole genome shotgun (WGS) entry which is preliminary data.</text>
</comment>
<sequence>MQPQIQVPRSLNSNRNESKIRQPKGDPRFSIGAPNPAIPNPDQKPWFRTQMELCPNPICLPPMDDCLSPKQTSLEKTQRFRFELRASPNEHDMTTLNYLSHPLKIRHICVHALPVIFHFVQLKCNVVGHILPPLRNHRKILWLATVITTSRFRGRYHKRPRRGVQYGKENQLDPEADGEWR</sequence>
<gene>
    <name evidence="2" type="ORF">G4B88_007485</name>
</gene>
<dbReference type="EMBL" id="JAATIQ010000055">
    <property type="protein sequence ID" value="KAF4391910.1"/>
    <property type="molecule type" value="Genomic_DNA"/>
</dbReference>
<feature type="compositionally biased region" description="Basic and acidic residues" evidence="1">
    <location>
        <begin position="16"/>
        <end position="27"/>
    </location>
</feature>
<accession>A0A7J6HBK0</accession>
<dbReference type="AlphaFoldDB" id="A0A7J6HBK0"/>
<keyword evidence="3" id="KW-1185">Reference proteome</keyword>
<proteinExistence type="predicted"/>
<evidence type="ECO:0000313" key="3">
    <source>
        <dbReference type="Proteomes" id="UP000583929"/>
    </source>
</evidence>
<organism evidence="2 3">
    <name type="scientific">Cannabis sativa</name>
    <name type="common">Hemp</name>
    <name type="synonym">Marijuana</name>
    <dbReference type="NCBI Taxonomy" id="3483"/>
    <lineage>
        <taxon>Eukaryota</taxon>
        <taxon>Viridiplantae</taxon>
        <taxon>Streptophyta</taxon>
        <taxon>Embryophyta</taxon>
        <taxon>Tracheophyta</taxon>
        <taxon>Spermatophyta</taxon>
        <taxon>Magnoliopsida</taxon>
        <taxon>eudicotyledons</taxon>
        <taxon>Gunneridae</taxon>
        <taxon>Pentapetalae</taxon>
        <taxon>rosids</taxon>
        <taxon>fabids</taxon>
        <taxon>Rosales</taxon>
        <taxon>Cannabaceae</taxon>
        <taxon>Cannabis</taxon>
    </lineage>
</organism>
<protein>
    <submittedName>
        <fullName evidence="2">Uncharacterized protein</fullName>
    </submittedName>
</protein>
<evidence type="ECO:0000313" key="2">
    <source>
        <dbReference type="EMBL" id="KAF4391910.1"/>
    </source>
</evidence>